<keyword evidence="3" id="KW-1185">Reference proteome</keyword>
<dbReference type="GO" id="GO:0006260">
    <property type="term" value="P:DNA replication"/>
    <property type="evidence" value="ECO:0007669"/>
    <property type="project" value="TreeGrafter"/>
</dbReference>
<name>R0IGZ0_9BRAS</name>
<accession>R0IGZ0</accession>
<dbReference type="Proteomes" id="UP000029121">
    <property type="component" value="Unassembled WGS sequence"/>
</dbReference>
<evidence type="ECO:0000313" key="3">
    <source>
        <dbReference type="Proteomes" id="UP000029121"/>
    </source>
</evidence>
<dbReference type="PANTHER" id="PTHR23274">
    <property type="entry name" value="DNA HELICASE-RELATED"/>
    <property type="match status" value="1"/>
</dbReference>
<dbReference type="PANTHER" id="PTHR23274:SF53">
    <property type="entry name" value="ATP-DEPENDENT DNA HELICASE"/>
    <property type="match status" value="1"/>
</dbReference>
<dbReference type="STRING" id="81985.R0IGZ0"/>
<dbReference type="eggNOG" id="KOG0987">
    <property type="taxonomic scope" value="Eukaryota"/>
</dbReference>
<dbReference type="SUPFAM" id="SSF52540">
    <property type="entry name" value="P-loop containing nucleoside triphosphate hydrolases"/>
    <property type="match status" value="1"/>
</dbReference>
<dbReference type="GO" id="GO:0005657">
    <property type="term" value="C:replication fork"/>
    <property type="evidence" value="ECO:0007669"/>
    <property type="project" value="TreeGrafter"/>
</dbReference>
<organism evidence="2 3">
    <name type="scientific">Capsella rubella</name>
    <dbReference type="NCBI Taxonomy" id="81985"/>
    <lineage>
        <taxon>Eukaryota</taxon>
        <taxon>Viridiplantae</taxon>
        <taxon>Streptophyta</taxon>
        <taxon>Embryophyta</taxon>
        <taxon>Tracheophyta</taxon>
        <taxon>Spermatophyta</taxon>
        <taxon>Magnoliopsida</taxon>
        <taxon>eudicotyledons</taxon>
        <taxon>Gunneridae</taxon>
        <taxon>Pentapetalae</taxon>
        <taxon>rosids</taxon>
        <taxon>malvids</taxon>
        <taxon>Brassicales</taxon>
        <taxon>Brassicaceae</taxon>
        <taxon>Camelineae</taxon>
        <taxon>Capsella</taxon>
    </lineage>
</organism>
<reference evidence="3" key="1">
    <citation type="journal article" date="2013" name="Nat. Genet.">
        <title>The Capsella rubella genome and the genomic consequences of rapid mating system evolution.</title>
        <authorList>
            <person name="Slotte T."/>
            <person name="Hazzouri K.M."/>
            <person name="Agren J.A."/>
            <person name="Koenig D."/>
            <person name="Maumus F."/>
            <person name="Guo Y.L."/>
            <person name="Steige K."/>
            <person name="Platts A.E."/>
            <person name="Escobar J.S."/>
            <person name="Newman L.K."/>
            <person name="Wang W."/>
            <person name="Mandakova T."/>
            <person name="Vello E."/>
            <person name="Smith L.M."/>
            <person name="Henz S.R."/>
            <person name="Steffen J."/>
            <person name="Takuno S."/>
            <person name="Brandvain Y."/>
            <person name="Coop G."/>
            <person name="Andolfatto P."/>
            <person name="Hu T.T."/>
            <person name="Blanchette M."/>
            <person name="Clark R.M."/>
            <person name="Quesneville H."/>
            <person name="Nordborg M."/>
            <person name="Gaut B.S."/>
            <person name="Lysak M.A."/>
            <person name="Jenkins J."/>
            <person name="Grimwood J."/>
            <person name="Chapman J."/>
            <person name="Prochnik S."/>
            <person name="Shu S."/>
            <person name="Rokhsar D."/>
            <person name="Schmutz J."/>
            <person name="Weigel D."/>
            <person name="Wright S.I."/>
        </authorList>
    </citation>
    <scope>NUCLEOTIDE SEQUENCE [LARGE SCALE GENOMIC DNA]</scope>
    <source>
        <strain evidence="3">cv. Monte Gargano</strain>
    </source>
</reference>
<dbReference type="Pfam" id="PF21530">
    <property type="entry name" value="Pif1_2B_dom"/>
    <property type="match status" value="1"/>
</dbReference>
<dbReference type="InterPro" id="IPR027417">
    <property type="entry name" value="P-loop_NTPase"/>
</dbReference>
<dbReference type="EMBL" id="KB870805">
    <property type="protein sequence ID" value="EOA37635.1"/>
    <property type="molecule type" value="Genomic_DNA"/>
</dbReference>
<feature type="non-terminal residue" evidence="2">
    <location>
        <position position="1"/>
    </location>
</feature>
<protein>
    <recommendedName>
        <fullName evidence="1">DNA helicase Pif1-like 2B domain-containing protein</fullName>
    </recommendedName>
</protein>
<sequence length="163" mass="18430">NHLQLITEAAYPGNKISQTTFEYLTERAILTPRNEYVDDINAYMLSKVKGESKEYFSSDSIGKADTDGADYEALYPPKKGVPIMLLRNINPKEGMCNGTRMIVTNLGERVIEAEIVTGTHVGKKVFIPRIILSQTQTDHPFTLRRRQFPVRVCYTMTINKSQG</sequence>
<gene>
    <name evidence="2" type="ORF">CARUB_v10012091mg</name>
</gene>
<evidence type="ECO:0000259" key="1">
    <source>
        <dbReference type="Pfam" id="PF21530"/>
    </source>
</evidence>
<dbReference type="InterPro" id="IPR049163">
    <property type="entry name" value="Pif1-like_2B_dom"/>
</dbReference>
<dbReference type="AlphaFoldDB" id="R0IGZ0"/>
<proteinExistence type="predicted"/>
<feature type="domain" description="DNA helicase Pif1-like 2B" evidence="1">
    <location>
        <begin position="78"/>
        <end position="106"/>
    </location>
</feature>
<evidence type="ECO:0000313" key="2">
    <source>
        <dbReference type="EMBL" id="EOA37635.1"/>
    </source>
</evidence>